<proteinExistence type="predicted"/>
<keyword evidence="3" id="KW-1185">Reference proteome</keyword>
<accession>A0A2I0K0L7</accession>
<reference evidence="2 3" key="1">
    <citation type="submission" date="2017-11" db="EMBL/GenBank/DDBJ databases">
        <title>De-novo sequencing of pomegranate (Punica granatum L.) genome.</title>
        <authorList>
            <person name="Akparov Z."/>
            <person name="Amiraslanov A."/>
            <person name="Hajiyeva S."/>
            <person name="Abbasov M."/>
            <person name="Kaur K."/>
            <person name="Hamwieh A."/>
            <person name="Solovyev V."/>
            <person name="Salamov A."/>
            <person name="Braich B."/>
            <person name="Kosarev P."/>
            <person name="Mahmoud A."/>
            <person name="Hajiyev E."/>
            <person name="Babayeva S."/>
            <person name="Izzatullayeva V."/>
            <person name="Mammadov A."/>
            <person name="Mammadov A."/>
            <person name="Sharifova S."/>
            <person name="Ojaghi J."/>
            <person name="Eynullazada K."/>
            <person name="Bayramov B."/>
            <person name="Abdulazimova A."/>
            <person name="Shahmuradov I."/>
        </authorList>
    </citation>
    <scope>NUCLEOTIDE SEQUENCE [LARGE SCALE GENOMIC DNA]</scope>
    <source>
        <strain evidence="3">cv. AG2017</strain>
        <tissue evidence="2">Leaf</tissue>
    </source>
</reference>
<feature type="compositionally biased region" description="Low complexity" evidence="1">
    <location>
        <begin position="93"/>
        <end position="105"/>
    </location>
</feature>
<dbReference type="EMBL" id="PGOL01001024">
    <property type="protein sequence ID" value="PKI61613.1"/>
    <property type="molecule type" value="Genomic_DNA"/>
</dbReference>
<protein>
    <submittedName>
        <fullName evidence="2">Uncharacterized protein</fullName>
    </submittedName>
</protein>
<dbReference type="Proteomes" id="UP000233551">
    <property type="component" value="Unassembled WGS sequence"/>
</dbReference>
<name>A0A2I0K0L7_PUNGR</name>
<evidence type="ECO:0000313" key="3">
    <source>
        <dbReference type="Proteomes" id="UP000233551"/>
    </source>
</evidence>
<comment type="caution">
    <text evidence="2">The sequence shown here is derived from an EMBL/GenBank/DDBJ whole genome shotgun (WGS) entry which is preliminary data.</text>
</comment>
<evidence type="ECO:0000313" key="2">
    <source>
        <dbReference type="EMBL" id="PKI61613.1"/>
    </source>
</evidence>
<dbReference type="AlphaFoldDB" id="A0A2I0K0L7"/>
<organism evidence="2 3">
    <name type="scientific">Punica granatum</name>
    <name type="common">Pomegranate</name>
    <dbReference type="NCBI Taxonomy" id="22663"/>
    <lineage>
        <taxon>Eukaryota</taxon>
        <taxon>Viridiplantae</taxon>
        <taxon>Streptophyta</taxon>
        <taxon>Embryophyta</taxon>
        <taxon>Tracheophyta</taxon>
        <taxon>Spermatophyta</taxon>
        <taxon>Magnoliopsida</taxon>
        <taxon>eudicotyledons</taxon>
        <taxon>Gunneridae</taxon>
        <taxon>Pentapetalae</taxon>
        <taxon>rosids</taxon>
        <taxon>malvids</taxon>
        <taxon>Myrtales</taxon>
        <taxon>Lythraceae</taxon>
        <taxon>Punica</taxon>
    </lineage>
</organism>
<evidence type="ECO:0000256" key="1">
    <source>
        <dbReference type="SAM" id="MobiDB-lite"/>
    </source>
</evidence>
<gene>
    <name evidence="2" type="ORF">CRG98_017988</name>
</gene>
<sequence length="156" mass="17383">MVTIYKLIKGKTQKSLLWFGIGINRTILFCLSYKEKSKEERVKAANCRPRPIHRERRRPLWVPTPSVERSGLPINGPDLESTGDFDSGSLVHSGSGPPIGDPDPSTEGAGTYKGRRRPRWRGRGCRLVARPRIDWGLQLGVPVQFGVEAAGTHRGR</sequence>
<feature type="region of interest" description="Disordered" evidence="1">
    <location>
        <begin position="58"/>
        <end position="120"/>
    </location>
</feature>